<dbReference type="Proteomes" id="UP000666369">
    <property type="component" value="Unassembled WGS sequence"/>
</dbReference>
<dbReference type="Pfam" id="PF00015">
    <property type="entry name" value="MCPsignal"/>
    <property type="match status" value="1"/>
</dbReference>
<dbReference type="InterPro" id="IPR004089">
    <property type="entry name" value="MCPsignal_dom"/>
</dbReference>
<feature type="coiled-coil region" evidence="4">
    <location>
        <begin position="477"/>
        <end position="508"/>
    </location>
</feature>
<protein>
    <submittedName>
        <fullName evidence="9">HAMP domain-containing protein</fullName>
    </submittedName>
</protein>
<dbReference type="InterPro" id="IPR047347">
    <property type="entry name" value="YvaQ-like_sensor"/>
</dbReference>
<dbReference type="SMART" id="SM00304">
    <property type="entry name" value="HAMP"/>
    <property type="match status" value="1"/>
</dbReference>
<evidence type="ECO:0000256" key="2">
    <source>
        <dbReference type="ARBA" id="ARBA00029447"/>
    </source>
</evidence>
<feature type="region of interest" description="Disordered" evidence="5">
    <location>
        <begin position="523"/>
        <end position="573"/>
    </location>
</feature>
<evidence type="ECO:0000313" key="9">
    <source>
        <dbReference type="EMBL" id="NGZ86555.1"/>
    </source>
</evidence>
<evidence type="ECO:0000256" key="5">
    <source>
        <dbReference type="SAM" id="MobiDB-lite"/>
    </source>
</evidence>
<keyword evidence="6" id="KW-0472">Membrane</keyword>
<comment type="caution">
    <text evidence="9">The sequence shown here is derived from an EMBL/GenBank/DDBJ whole genome shotgun (WGS) entry which is preliminary data.</text>
</comment>
<dbReference type="Gene3D" id="1.10.287.950">
    <property type="entry name" value="Methyl-accepting chemotaxis protein"/>
    <property type="match status" value="1"/>
</dbReference>
<dbReference type="RefSeq" id="WP_166106397.1">
    <property type="nucleotide sequence ID" value="NZ_JAADJT010000009.1"/>
</dbReference>
<feature type="domain" description="HAMP" evidence="8">
    <location>
        <begin position="213"/>
        <end position="265"/>
    </location>
</feature>
<dbReference type="CDD" id="cd06225">
    <property type="entry name" value="HAMP"/>
    <property type="match status" value="1"/>
</dbReference>
<keyword evidence="3" id="KW-0807">Transducer</keyword>
<keyword evidence="6" id="KW-1133">Transmembrane helix</keyword>
<dbReference type="InterPro" id="IPR003660">
    <property type="entry name" value="HAMP_dom"/>
</dbReference>
<dbReference type="Pfam" id="PF12729">
    <property type="entry name" value="4HB_MCP_1"/>
    <property type="match status" value="1"/>
</dbReference>
<feature type="region of interest" description="Disordered" evidence="5">
    <location>
        <begin position="283"/>
        <end position="309"/>
    </location>
</feature>
<keyword evidence="1" id="KW-0488">Methylation</keyword>
<reference evidence="10" key="1">
    <citation type="submission" date="2023-07" db="EMBL/GenBank/DDBJ databases">
        <title>Duganella aceri sp. nov., isolated from tree sap.</title>
        <authorList>
            <person name="Kim I.S."/>
        </authorList>
    </citation>
    <scope>NUCLEOTIDE SEQUENCE [LARGE SCALE GENOMIC DNA]</scope>
    <source>
        <strain evidence="10">SAP-35</strain>
    </source>
</reference>
<organism evidence="9 10">
    <name type="scientific">Duganella aceris</name>
    <dbReference type="NCBI Taxonomy" id="2703883"/>
    <lineage>
        <taxon>Bacteria</taxon>
        <taxon>Pseudomonadati</taxon>
        <taxon>Pseudomonadota</taxon>
        <taxon>Betaproteobacteria</taxon>
        <taxon>Burkholderiales</taxon>
        <taxon>Oxalobacteraceae</taxon>
        <taxon>Telluria group</taxon>
        <taxon>Duganella</taxon>
    </lineage>
</organism>
<dbReference type="PANTHER" id="PTHR43531:SF14">
    <property type="entry name" value="METHYL-ACCEPTING CHEMOTAXIS PROTEIN I-RELATED"/>
    <property type="match status" value="1"/>
</dbReference>
<dbReference type="CDD" id="cd19411">
    <property type="entry name" value="MCP2201-like_sensor"/>
    <property type="match status" value="1"/>
</dbReference>
<dbReference type="PROSITE" id="PS50885">
    <property type="entry name" value="HAMP"/>
    <property type="match status" value="1"/>
</dbReference>
<feature type="compositionally biased region" description="Low complexity" evidence="5">
    <location>
        <begin position="523"/>
        <end position="563"/>
    </location>
</feature>
<dbReference type="PRINTS" id="PR00260">
    <property type="entry name" value="CHEMTRNSDUCR"/>
</dbReference>
<evidence type="ECO:0000313" key="10">
    <source>
        <dbReference type="Proteomes" id="UP000666369"/>
    </source>
</evidence>
<dbReference type="Pfam" id="PF00672">
    <property type="entry name" value="HAMP"/>
    <property type="match status" value="1"/>
</dbReference>
<dbReference type="SMART" id="SM00283">
    <property type="entry name" value="MA"/>
    <property type="match status" value="1"/>
</dbReference>
<dbReference type="SUPFAM" id="SSF58104">
    <property type="entry name" value="Methyl-accepting chemotaxis protein (MCP) signaling domain"/>
    <property type="match status" value="1"/>
</dbReference>
<dbReference type="InterPro" id="IPR004090">
    <property type="entry name" value="Chemotax_Me-accpt_rcpt"/>
</dbReference>
<evidence type="ECO:0000256" key="4">
    <source>
        <dbReference type="SAM" id="Coils"/>
    </source>
</evidence>
<name>A0ABX0FPU5_9BURK</name>
<keyword evidence="6" id="KW-0812">Transmembrane</keyword>
<feature type="transmembrane region" description="Helical" evidence="6">
    <location>
        <begin position="191"/>
        <end position="212"/>
    </location>
</feature>
<dbReference type="PANTHER" id="PTHR43531">
    <property type="entry name" value="PROTEIN ICFG"/>
    <property type="match status" value="1"/>
</dbReference>
<comment type="similarity">
    <text evidence="2">Belongs to the methyl-accepting chemotaxis (MCP) protein family.</text>
</comment>
<feature type="domain" description="Methyl-accepting transducer" evidence="7">
    <location>
        <begin position="270"/>
        <end position="499"/>
    </location>
</feature>
<evidence type="ECO:0000259" key="8">
    <source>
        <dbReference type="PROSITE" id="PS50885"/>
    </source>
</evidence>
<dbReference type="CDD" id="cd11386">
    <property type="entry name" value="MCP_signal"/>
    <property type="match status" value="1"/>
</dbReference>
<evidence type="ECO:0000256" key="6">
    <source>
        <dbReference type="SAM" id="Phobius"/>
    </source>
</evidence>
<dbReference type="InterPro" id="IPR024478">
    <property type="entry name" value="HlyB_4HB_MCP"/>
</dbReference>
<evidence type="ECO:0000256" key="1">
    <source>
        <dbReference type="ARBA" id="ARBA00022481"/>
    </source>
</evidence>
<proteinExistence type="inferred from homology"/>
<dbReference type="EMBL" id="JAADJT010000009">
    <property type="protein sequence ID" value="NGZ86555.1"/>
    <property type="molecule type" value="Genomic_DNA"/>
</dbReference>
<accession>A0ABX0FPU5</accession>
<evidence type="ECO:0000259" key="7">
    <source>
        <dbReference type="PROSITE" id="PS50111"/>
    </source>
</evidence>
<dbReference type="InterPro" id="IPR051310">
    <property type="entry name" value="MCP_chemotaxis"/>
</dbReference>
<dbReference type="PROSITE" id="PS50111">
    <property type="entry name" value="CHEMOTAXIS_TRANSDUC_2"/>
    <property type="match status" value="1"/>
</dbReference>
<keyword evidence="10" id="KW-1185">Reference proteome</keyword>
<keyword evidence="4" id="KW-0175">Coiled coil</keyword>
<gene>
    <name evidence="9" type="ORF">GW587_20115</name>
</gene>
<evidence type="ECO:0000256" key="3">
    <source>
        <dbReference type="PROSITE-ProRule" id="PRU00284"/>
    </source>
</evidence>
<sequence length="573" mass="60533">MKWFYDLKIATKLIVSFGVVLLLTLAMGVSSIYSMSKVNQASTDIAENWMPSVRAVMDLRTDVGELRRWELAHMLNEGEQAKADYEKRMEASLATMKSHREVYDKLISSAEEKNLAAEFDKNWTVFMADHAKMMALSRANQVAEARALASGSSAKTLGDINTIVNKLVTLNTDGGDAASDAATVTYNSARMTAVILLALNIGIGMALALWIARIVSAPLQEALSLARDVAGGDLTRDIDVKTACETGQLMQALKDMTGNLQTLVSQVRHGTDTIATASAEIASGNQDLSSRTEEQASSLEETASSMEELTSTVKQNADNARQANQLAQSASGIAVKGGDVVGQVVGTMASINESSRKIVDIISVIDGIAFQTNILALNAAVEAARAGEQGRGFAVVASEVRNLAQRSAAAAKDIKALINDSVEKVEAGSSLVNEAGNTMNEIVASITRVTDIMSEITSASVEQSAGIEQVNTAIVQMDQVTQQNAALVEEAAAAAESMQEQASKLSEVVSVFKLLATGAAPASRPVARRPAMAPKMTAPVRAGARPAVAARAAAPQALKSPARQAASDEWEEF</sequence>